<name>A0A4Y3L1G8_9CELL</name>
<comment type="caution">
    <text evidence="2">The sequence shown here is derived from an EMBL/GenBank/DDBJ whole genome shotgun (WGS) entry which is preliminary data.</text>
</comment>
<protein>
    <submittedName>
        <fullName evidence="2">Uncharacterized protein</fullName>
    </submittedName>
</protein>
<evidence type="ECO:0000313" key="2">
    <source>
        <dbReference type="EMBL" id="GEA88970.1"/>
    </source>
</evidence>
<dbReference type="Proteomes" id="UP000317046">
    <property type="component" value="Unassembled WGS sequence"/>
</dbReference>
<gene>
    <name evidence="2" type="ORF">CCE01nite_29190</name>
</gene>
<sequence>MTPRAHAPLPAEWAGPIIELVEATRAAAPPSVDDDGAWATAEAGQERPRTGHKAARRTASAGQSAAHLLRFRAIEAVQHGHDEPWTLALATSTEAVGSWDWDTRMQVALDLRRTFKHLPAGDDTDARRETRLVAAWLTHSDGPGLVAATGALCRAVLALAPNRADLAAAWYATHGDRLLRELAARGPAAHPALVGEAVRGVDAARVLTRTHIADHAGIAREALEAHLEPGPDA</sequence>
<accession>A0A4Y3L1G8</accession>
<evidence type="ECO:0000313" key="3">
    <source>
        <dbReference type="Proteomes" id="UP000317046"/>
    </source>
</evidence>
<keyword evidence="3" id="KW-1185">Reference proteome</keyword>
<organism evidence="2 3">
    <name type="scientific">Cellulomonas cellasea</name>
    <dbReference type="NCBI Taxonomy" id="43670"/>
    <lineage>
        <taxon>Bacteria</taxon>
        <taxon>Bacillati</taxon>
        <taxon>Actinomycetota</taxon>
        <taxon>Actinomycetes</taxon>
        <taxon>Micrococcales</taxon>
        <taxon>Cellulomonadaceae</taxon>
        <taxon>Cellulomonas</taxon>
    </lineage>
</organism>
<dbReference type="AlphaFoldDB" id="A0A4Y3L1G8"/>
<feature type="region of interest" description="Disordered" evidence="1">
    <location>
        <begin position="41"/>
        <end position="61"/>
    </location>
</feature>
<reference evidence="2" key="1">
    <citation type="submission" date="2019-06" db="EMBL/GenBank/DDBJ databases">
        <title>Whole genome shotgun sequence of Cellulomonas cellasea NBRC 3753.</title>
        <authorList>
            <person name="Hosoyama A."/>
            <person name="Uohara A."/>
            <person name="Ohji S."/>
            <person name="Ichikawa N."/>
        </authorList>
    </citation>
    <scope>NUCLEOTIDE SEQUENCE [LARGE SCALE GENOMIC DNA]</scope>
    <source>
        <strain evidence="2">NBRC 3753</strain>
    </source>
</reference>
<dbReference type="RefSeq" id="WP_141372626.1">
    <property type="nucleotide sequence ID" value="NZ_BJLR01000028.1"/>
</dbReference>
<dbReference type="EMBL" id="BJLR01000028">
    <property type="protein sequence ID" value="GEA88970.1"/>
    <property type="molecule type" value="Genomic_DNA"/>
</dbReference>
<proteinExistence type="predicted"/>
<evidence type="ECO:0000256" key="1">
    <source>
        <dbReference type="SAM" id="MobiDB-lite"/>
    </source>
</evidence>